<dbReference type="SUPFAM" id="SSF56300">
    <property type="entry name" value="Metallo-dependent phosphatases"/>
    <property type="match status" value="1"/>
</dbReference>
<dbReference type="RefSeq" id="WP_106930446.1">
    <property type="nucleotide sequence ID" value="NZ_PYFT01000001.1"/>
</dbReference>
<dbReference type="PANTHER" id="PTHR31302:SF31">
    <property type="entry name" value="PHOSPHODIESTERASE YAEI"/>
    <property type="match status" value="1"/>
</dbReference>
<dbReference type="InterPro" id="IPR051158">
    <property type="entry name" value="Metallophosphoesterase_sf"/>
</dbReference>
<gene>
    <name evidence="4" type="ORF">AHMF7605_14440</name>
</gene>
<dbReference type="GO" id="GO:0046872">
    <property type="term" value="F:metal ion binding"/>
    <property type="evidence" value="ECO:0007669"/>
    <property type="project" value="UniProtKB-KW"/>
</dbReference>
<dbReference type="Proteomes" id="UP000240357">
    <property type="component" value="Unassembled WGS sequence"/>
</dbReference>
<accession>A0A2T2YGI8</accession>
<feature type="domain" description="Calcineurin-like phosphoesterase" evidence="3">
    <location>
        <begin position="10"/>
        <end position="213"/>
    </location>
</feature>
<dbReference type="Pfam" id="PF00149">
    <property type="entry name" value="Metallophos"/>
    <property type="match status" value="1"/>
</dbReference>
<name>A0A2T2YGI8_9BACT</name>
<evidence type="ECO:0000313" key="5">
    <source>
        <dbReference type="Proteomes" id="UP000240357"/>
    </source>
</evidence>
<comment type="caution">
    <text evidence="4">The sequence shown here is derived from an EMBL/GenBank/DDBJ whole genome shotgun (WGS) entry which is preliminary data.</text>
</comment>
<evidence type="ECO:0000256" key="2">
    <source>
        <dbReference type="ARBA" id="ARBA00022801"/>
    </source>
</evidence>
<evidence type="ECO:0000256" key="1">
    <source>
        <dbReference type="ARBA" id="ARBA00022723"/>
    </source>
</evidence>
<keyword evidence="5" id="KW-1185">Reference proteome</keyword>
<dbReference type="AlphaFoldDB" id="A0A2T2YGI8"/>
<dbReference type="GO" id="GO:0016020">
    <property type="term" value="C:membrane"/>
    <property type="evidence" value="ECO:0007669"/>
    <property type="project" value="GOC"/>
</dbReference>
<dbReference type="InterPro" id="IPR029052">
    <property type="entry name" value="Metallo-depent_PP-like"/>
</dbReference>
<sequence>MENNKQQNPIRIAAVGDIHVKETDQGKWVEYFRTISAQADILLLCGDLTDTGHLAEAEVLAQELKACTIPIIAVLGNHDYERDQQKTIKKMLENDKVHILDGQTVVLHGIGFAGVKGFGGGFDKHMLSMFGEPMIKSFVQEAVDDALKLDRALAHLDVDYIDIPKIVVLHYAPIKETVVGEPPEIFPYLGCSRLVEPINRRQVLVAFHGHAHVGTLEGATSAGVKVFNVAKPILQREGYEVPFYLYEVELKPEPATQEVVSQQG</sequence>
<dbReference type="PIRSF" id="PIRSF008292">
    <property type="entry name" value="UCP008292"/>
    <property type="match status" value="1"/>
</dbReference>
<reference evidence="4 5" key="1">
    <citation type="submission" date="2018-03" db="EMBL/GenBank/DDBJ databases">
        <title>Adhaeribacter sp. HMF7605 Genome sequencing and assembly.</title>
        <authorList>
            <person name="Kang H."/>
            <person name="Kang J."/>
            <person name="Cha I."/>
            <person name="Kim H."/>
            <person name="Joh K."/>
        </authorList>
    </citation>
    <scope>NUCLEOTIDE SEQUENCE [LARGE SCALE GENOMIC DNA]</scope>
    <source>
        <strain evidence="4 5">HMF7605</strain>
    </source>
</reference>
<proteinExistence type="predicted"/>
<evidence type="ECO:0000259" key="3">
    <source>
        <dbReference type="Pfam" id="PF00149"/>
    </source>
</evidence>
<keyword evidence="1" id="KW-0479">Metal-binding</keyword>
<keyword evidence="2" id="KW-0378">Hydrolase</keyword>
<dbReference type="PANTHER" id="PTHR31302">
    <property type="entry name" value="TRANSMEMBRANE PROTEIN WITH METALLOPHOSPHOESTERASE DOMAIN-RELATED"/>
    <property type="match status" value="1"/>
</dbReference>
<dbReference type="GO" id="GO:0008758">
    <property type="term" value="F:UDP-2,3-diacylglucosamine hydrolase activity"/>
    <property type="evidence" value="ECO:0007669"/>
    <property type="project" value="TreeGrafter"/>
</dbReference>
<dbReference type="OrthoDB" id="9783437at2"/>
<dbReference type="EMBL" id="PYFT01000001">
    <property type="protein sequence ID" value="PSR54619.1"/>
    <property type="molecule type" value="Genomic_DNA"/>
</dbReference>
<protein>
    <submittedName>
        <fullName evidence="4">Metallophosphoesterase</fullName>
    </submittedName>
</protein>
<dbReference type="InterPro" id="IPR016538">
    <property type="entry name" value="UCP008292"/>
</dbReference>
<dbReference type="GO" id="GO:0009245">
    <property type="term" value="P:lipid A biosynthetic process"/>
    <property type="evidence" value="ECO:0007669"/>
    <property type="project" value="TreeGrafter"/>
</dbReference>
<dbReference type="Gene3D" id="3.60.21.10">
    <property type="match status" value="1"/>
</dbReference>
<evidence type="ECO:0000313" key="4">
    <source>
        <dbReference type="EMBL" id="PSR54619.1"/>
    </source>
</evidence>
<dbReference type="InterPro" id="IPR004843">
    <property type="entry name" value="Calcineurin-like_PHP"/>
</dbReference>
<organism evidence="4 5">
    <name type="scientific">Adhaeribacter arboris</name>
    <dbReference type="NCBI Taxonomy" id="2072846"/>
    <lineage>
        <taxon>Bacteria</taxon>
        <taxon>Pseudomonadati</taxon>
        <taxon>Bacteroidota</taxon>
        <taxon>Cytophagia</taxon>
        <taxon>Cytophagales</taxon>
        <taxon>Hymenobacteraceae</taxon>
        <taxon>Adhaeribacter</taxon>
    </lineage>
</organism>